<dbReference type="EMBL" id="CM055729">
    <property type="protein sequence ID" value="KAJ8014780.1"/>
    <property type="molecule type" value="Genomic_DNA"/>
</dbReference>
<name>A0ACC2HGH9_DALPE</name>
<reference evidence="1" key="1">
    <citation type="submission" date="2021-05" db="EMBL/GenBank/DDBJ databases">
        <authorList>
            <person name="Pan Q."/>
            <person name="Jouanno E."/>
            <person name="Zahm M."/>
            <person name="Klopp C."/>
            <person name="Cabau C."/>
            <person name="Louis A."/>
            <person name="Berthelot C."/>
            <person name="Parey E."/>
            <person name="Roest Crollius H."/>
            <person name="Montfort J."/>
            <person name="Robinson-Rechavi M."/>
            <person name="Bouchez O."/>
            <person name="Lampietro C."/>
            <person name="Lopez Roques C."/>
            <person name="Donnadieu C."/>
            <person name="Postlethwait J."/>
            <person name="Bobe J."/>
            <person name="Dillon D."/>
            <person name="Chandos A."/>
            <person name="von Hippel F."/>
            <person name="Guiguen Y."/>
        </authorList>
    </citation>
    <scope>NUCLEOTIDE SEQUENCE</scope>
    <source>
        <strain evidence="1">YG-Jan2019</strain>
    </source>
</reference>
<protein>
    <submittedName>
        <fullName evidence="1">Uncharacterized protein</fullName>
    </submittedName>
</protein>
<gene>
    <name evidence="1" type="ORF">DPEC_G00019290</name>
</gene>
<comment type="caution">
    <text evidence="1">The sequence shown here is derived from an EMBL/GenBank/DDBJ whole genome shotgun (WGS) entry which is preliminary data.</text>
</comment>
<proteinExistence type="predicted"/>
<dbReference type="Proteomes" id="UP001157502">
    <property type="component" value="Chromosome 2"/>
</dbReference>
<organism evidence="1 2">
    <name type="scientific">Dallia pectoralis</name>
    <name type="common">Alaska blackfish</name>
    <dbReference type="NCBI Taxonomy" id="75939"/>
    <lineage>
        <taxon>Eukaryota</taxon>
        <taxon>Metazoa</taxon>
        <taxon>Chordata</taxon>
        <taxon>Craniata</taxon>
        <taxon>Vertebrata</taxon>
        <taxon>Euteleostomi</taxon>
        <taxon>Actinopterygii</taxon>
        <taxon>Neopterygii</taxon>
        <taxon>Teleostei</taxon>
        <taxon>Protacanthopterygii</taxon>
        <taxon>Esociformes</taxon>
        <taxon>Umbridae</taxon>
        <taxon>Dallia</taxon>
    </lineage>
</organism>
<sequence length="76" mass="8428">MSQHKSAGEGETQENMQKRADNTHSSRPPITHTTVALNENIVDRCLEARWWELSAPAYSRGLVLEGKGDYGGMELA</sequence>
<evidence type="ECO:0000313" key="2">
    <source>
        <dbReference type="Proteomes" id="UP001157502"/>
    </source>
</evidence>
<keyword evidence="2" id="KW-1185">Reference proteome</keyword>
<evidence type="ECO:0000313" key="1">
    <source>
        <dbReference type="EMBL" id="KAJ8014780.1"/>
    </source>
</evidence>
<accession>A0ACC2HGH9</accession>